<feature type="compositionally biased region" description="Polar residues" evidence="6">
    <location>
        <begin position="528"/>
        <end position="545"/>
    </location>
</feature>
<dbReference type="PANTHER" id="PTHR11010">
    <property type="entry name" value="PROTEASE S28 PRO-X CARBOXYPEPTIDASE-RELATED"/>
    <property type="match status" value="1"/>
</dbReference>
<dbReference type="Gene3D" id="1.20.120.980">
    <property type="entry name" value="Serine carboxypeptidase S28, SKS domain"/>
    <property type="match status" value="2"/>
</dbReference>
<dbReference type="InterPro" id="IPR008758">
    <property type="entry name" value="Peptidase_S28"/>
</dbReference>
<dbReference type="OrthoDB" id="1735038at2759"/>
<organism evidence="9">
    <name type="scientific">Haemonchus placei</name>
    <name type="common">Barber's pole worm</name>
    <dbReference type="NCBI Taxonomy" id="6290"/>
    <lineage>
        <taxon>Eukaryota</taxon>
        <taxon>Metazoa</taxon>
        <taxon>Ecdysozoa</taxon>
        <taxon>Nematoda</taxon>
        <taxon>Chromadorea</taxon>
        <taxon>Rhabditida</taxon>
        <taxon>Rhabditina</taxon>
        <taxon>Rhabditomorpha</taxon>
        <taxon>Strongyloidea</taxon>
        <taxon>Trichostrongylidae</taxon>
        <taxon>Haemonchus</taxon>
    </lineage>
</organism>
<keyword evidence="5" id="KW-0325">Glycoprotein</keyword>
<evidence type="ECO:0000313" key="8">
    <source>
        <dbReference type="Proteomes" id="UP000268014"/>
    </source>
</evidence>
<dbReference type="EMBL" id="UZAF01016101">
    <property type="protein sequence ID" value="VDO20250.1"/>
    <property type="molecule type" value="Genomic_DNA"/>
</dbReference>
<dbReference type="PANTHER" id="PTHR11010:SF101">
    <property type="entry name" value="SERINE PROTEASE F56F10.1-RELATED"/>
    <property type="match status" value="1"/>
</dbReference>
<dbReference type="GO" id="GO:0006508">
    <property type="term" value="P:proteolysis"/>
    <property type="evidence" value="ECO:0007669"/>
    <property type="project" value="UniProtKB-KW"/>
</dbReference>
<keyword evidence="8" id="KW-1185">Reference proteome</keyword>
<comment type="similarity">
    <text evidence="1">Belongs to the peptidase S28 family.</text>
</comment>
<dbReference type="InterPro" id="IPR042269">
    <property type="entry name" value="Ser_carbopepase_S28_SKS"/>
</dbReference>
<evidence type="ECO:0000256" key="2">
    <source>
        <dbReference type="ARBA" id="ARBA00022670"/>
    </source>
</evidence>
<accession>A0A158QJP5</accession>
<evidence type="ECO:0000313" key="9">
    <source>
        <dbReference type="WBParaSite" id="HPLM_0000315001-mRNA-1"/>
    </source>
</evidence>
<keyword evidence="2" id="KW-0645">Protease</keyword>
<dbReference type="Gene3D" id="3.40.50.1820">
    <property type="entry name" value="alpha/beta hydrolase"/>
    <property type="match status" value="3"/>
</dbReference>
<dbReference type="WBParaSite" id="HPLM_0000315001-mRNA-1">
    <property type="protein sequence ID" value="HPLM_0000315001-mRNA-1"/>
    <property type="gene ID" value="HPLM_0000315001"/>
</dbReference>
<reference evidence="9" key="1">
    <citation type="submission" date="2016-04" db="UniProtKB">
        <authorList>
            <consortium name="WormBaseParasite"/>
        </authorList>
    </citation>
    <scope>IDENTIFICATION</scope>
</reference>
<keyword evidence="4" id="KW-0378">Hydrolase</keyword>
<dbReference type="SUPFAM" id="SSF53474">
    <property type="entry name" value="alpha/beta-Hydrolases"/>
    <property type="match status" value="2"/>
</dbReference>
<dbReference type="GO" id="GO:0008239">
    <property type="term" value="F:dipeptidyl-peptidase activity"/>
    <property type="evidence" value="ECO:0007669"/>
    <property type="project" value="TreeGrafter"/>
</dbReference>
<protein>
    <submittedName>
        <fullName evidence="9">Serine protease K12H4.7</fullName>
    </submittedName>
</protein>
<dbReference type="SMR" id="A0A158QJP5"/>
<dbReference type="InterPro" id="IPR029058">
    <property type="entry name" value="AB_hydrolase_fold"/>
</dbReference>
<keyword evidence="3" id="KW-0732">Signal</keyword>
<evidence type="ECO:0000256" key="4">
    <source>
        <dbReference type="ARBA" id="ARBA00022801"/>
    </source>
</evidence>
<evidence type="ECO:0000256" key="5">
    <source>
        <dbReference type="ARBA" id="ARBA00023180"/>
    </source>
</evidence>
<dbReference type="GO" id="GO:0070008">
    <property type="term" value="F:serine-type exopeptidase activity"/>
    <property type="evidence" value="ECO:0007669"/>
    <property type="project" value="InterPro"/>
</dbReference>
<evidence type="ECO:0000313" key="7">
    <source>
        <dbReference type="EMBL" id="VDO20250.1"/>
    </source>
</evidence>
<sequence length="994" mass="113315">MAGMSANDTQIVFKSFASQGGFSGREAYLKQKLDHFQENKEWSQRYFYNNRYYRKGGNVAFLMLGGTGVLDMEWVTDEKIPFVQFAKERGALMFALEHRFYGKSRPTEDLSVKNLQYLNSRQAIEDIATFIQTMNNKFKLNNPKWIVFGGSYAGSLALWARQKYPEMITGAVGSSPLMEPRLDFWEASQLADKVYRNSDPKCAENIKIGFLQMMDMLGNETGRSQLSELFKTEPRSLTPDLRNIQLFTSIQLNNFLSAVQYRGGPYMQNGTHSFNVESLCGMMNNDKFDQIRALERINSIRVIQSKYLSDMQKNTPVDFDALVKYLVKKDFDEEGWASVDRATLWQRCTEFGSFPTTDGDTNNIFGSLVSLDFYVDLCRVFGEEFDAEYIEKAIEKTLQYYGGADGYNGTNVLIPNGGSDPWHLLSKLSSEDPTVVTYLIEGGSHCADMFPSEVRDVPDAERNAVKEIQQLIAQNIDSWISDIPSPFYLKKKEPEEYIVRRKVSVPANRVPPSKDSKSKFKLSKRQPTRASTIQLSSKGESNNPQAVRLGRHSYGFIPNRDKLLDIPAEFESGYFTQPVDHFNNKNPATFEQEGKTNSNTTYTSQRYFKNEQWAKPDGPSFLMIGGNSPIHLEWVLNENYTYLQWAKKFGATVYLLEHRYYGESDLLTTWDESTDITLKKNYLTYLSSLQMLHDVANFIENVDAENGKRGKWIAFGRSYAGSLALWMRELFPDLVHGAVGSSAPLEAKMDFYEYYQVIEASIRNYSEACAYSIATGNAHGHGIPELCHFMERSINETRTPLGKLASFNRYMTEFHTGAPFKYTFNSYKDFVASSFQAQFSKDRRDVALSGQLESQCQKFCLNKLKNLWAHERHIISKRLIAHNYEATNVVMTHGSLDPWKALGKVKCEETDNCFMIGGAGHCAEMYPAQEEDSPQLSETRSKIEKIIGEWVGQHNSNNVDEEQRPPNVMDTKFPFLVIGKNPGKHFDILDSVMP</sequence>
<dbReference type="AlphaFoldDB" id="A0A158QJP5"/>
<dbReference type="Pfam" id="PF05577">
    <property type="entry name" value="Peptidase_S28"/>
    <property type="match status" value="3"/>
</dbReference>
<name>A0A158QJP5_HAEPC</name>
<proteinExistence type="inferred from homology"/>
<reference evidence="7 8" key="2">
    <citation type="submission" date="2018-11" db="EMBL/GenBank/DDBJ databases">
        <authorList>
            <consortium name="Pathogen Informatics"/>
        </authorList>
    </citation>
    <scope>NUCLEOTIDE SEQUENCE [LARGE SCALE GENOMIC DNA]</scope>
    <source>
        <strain evidence="7 8">MHpl1</strain>
    </source>
</reference>
<dbReference type="Proteomes" id="UP000268014">
    <property type="component" value="Unassembled WGS sequence"/>
</dbReference>
<evidence type="ECO:0000256" key="3">
    <source>
        <dbReference type="ARBA" id="ARBA00022729"/>
    </source>
</evidence>
<evidence type="ECO:0000256" key="6">
    <source>
        <dbReference type="SAM" id="MobiDB-lite"/>
    </source>
</evidence>
<dbReference type="OMA" id="QERWITQ"/>
<gene>
    <name evidence="7" type="ORF">HPLM_LOCUS3142</name>
</gene>
<feature type="region of interest" description="Disordered" evidence="6">
    <location>
        <begin position="507"/>
        <end position="545"/>
    </location>
</feature>
<evidence type="ECO:0000256" key="1">
    <source>
        <dbReference type="ARBA" id="ARBA00011079"/>
    </source>
</evidence>